<dbReference type="SUPFAM" id="SSF51726">
    <property type="entry name" value="UROD/MetE-like"/>
    <property type="match status" value="1"/>
</dbReference>
<reference evidence="1" key="1">
    <citation type="journal article" date="2020" name="mSystems">
        <title>Genome- and Community-Level Interaction Insights into Carbon Utilization and Element Cycling Functions of Hydrothermarchaeota in Hydrothermal Sediment.</title>
        <authorList>
            <person name="Zhou Z."/>
            <person name="Liu Y."/>
            <person name="Xu W."/>
            <person name="Pan J."/>
            <person name="Luo Z.H."/>
            <person name="Li M."/>
        </authorList>
    </citation>
    <scope>NUCLEOTIDE SEQUENCE [LARGE SCALE GENOMIC DNA]</scope>
    <source>
        <strain evidence="1">SpSt-1121</strain>
    </source>
</reference>
<evidence type="ECO:0000313" key="1">
    <source>
        <dbReference type="EMBL" id="HHP82037.1"/>
    </source>
</evidence>
<dbReference type="AlphaFoldDB" id="A0A7C5TIT0"/>
<organism evidence="1">
    <name type="scientific">Ignisphaera aggregans</name>
    <dbReference type="NCBI Taxonomy" id="334771"/>
    <lineage>
        <taxon>Archaea</taxon>
        <taxon>Thermoproteota</taxon>
        <taxon>Thermoprotei</taxon>
        <taxon>Desulfurococcales</taxon>
        <taxon>Desulfurococcaceae</taxon>
        <taxon>Ignisphaera</taxon>
    </lineage>
</organism>
<accession>A0A7C5TIT0</accession>
<comment type="caution">
    <text evidence="1">The sequence shown here is derived from an EMBL/GenBank/DDBJ whole genome shotgun (WGS) entry which is preliminary data.</text>
</comment>
<protein>
    <submittedName>
        <fullName evidence="1">Uncharacterized protein</fullName>
    </submittedName>
</protein>
<gene>
    <name evidence="1" type="ORF">ENM84_05160</name>
</gene>
<dbReference type="EMBL" id="DRZI01000217">
    <property type="protein sequence ID" value="HHP82037.1"/>
    <property type="molecule type" value="Genomic_DNA"/>
</dbReference>
<name>A0A7C5TIT0_9CREN</name>
<proteinExistence type="predicted"/>
<sequence length="313" mass="36665">MDNSIVHYVLRLYRENLLKSAMFENPEVIPCRVVVTWPVINTYRERFIDIVKKYPFAFPEHVVGNIEFGEKPGIIYEDRFVKDVFGTVWRFKIKGLGPEPYEYPLADLDRVRNWVLPDPETGYPIGYANPKPMISWEELFENFDRVRDMGGLVVFSLHHFLFQKLMDIIPLNKLLYAIYKGDERFLIALEKIFEYQFNLLRIAKRYGKIDVVTVLEDLGGQTSPLIRPEHLRKYFLPYYKRISSEVKNMGSILYFHSDGNIMPLADILLELNAHIINIQDVVNGVENIAKKFKGKICIDIDIDRQHLIPYGSK</sequence>
<dbReference type="InterPro" id="IPR038071">
    <property type="entry name" value="UROD/MetE-like_sf"/>
</dbReference>
<dbReference type="Gene3D" id="3.20.20.210">
    <property type="match status" value="1"/>
</dbReference>